<proteinExistence type="predicted"/>
<sequence length="192" mass="20071">MQKKTPEPPAGDPGPRGRWSGFFGRTVEARTGVIAAVTGVLALVVAILAWWAPLPWSGGADVPEGFLGTWRGQVAMKIDDPLGAKGGSAGVDEITIRQAAVGEVAADQRAVEWVDGVGCSRSWELTEAAEDRIELKARTTTVPEGLPPGMTCLTDLTMTVRLAGQDTIGITAGYHSLGTLLTAFSGTLTRQG</sequence>
<evidence type="ECO:0000313" key="2">
    <source>
        <dbReference type="EMBL" id="MFC6087174.1"/>
    </source>
</evidence>
<evidence type="ECO:0000313" key="3">
    <source>
        <dbReference type="Proteomes" id="UP001596137"/>
    </source>
</evidence>
<dbReference type="Proteomes" id="UP001596137">
    <property type="component" value="Unassembled WGS sequence"/>
</dbReference>
<organism evidence="2 3">
    <name type="scientific">Sphaerisporangium aureirubrum</name>
    <dbReference type="NCBI Taxonomy" id="1544736"/>
    <lineage>
        <taxon>Bacteria</taxon>
        <taxon>Bacillati</taxon>
        <taxon>Actinomycetota</taxon>
        <taxon>Actinomycetes</taxon>
        <taxon>Streptosporangiales</taxon>
        <taxon>Streptosporangiaceae</taxon>
        <taxon>Sphaerisporangium</taxon>
    </lineage>
</organism>
<evidence type="ECO:0008006" key="4">
    <source>
        <dbReference type="Google" id="ProtNLM"/>
    </source>
</evidence>
<keyword evidence="1" id="KW-1133">Transmembrane helix</keyword>
<gene>
    <name evidence="2" type="ORF">ACFP1K_38830</name>
</gene>
<name>A0ABW1NUX4_9ACTN</name>
<keyword evidence="3" id="KW-1185">Reference proteome</keyword>
<evidence type="ECO:0000256" key="1">
    <source>
        <dbReference type="SAM" id="Phobius"/>
    </source>
</evidence>
<dbReference type="RefSeq" id="WP_380763170.1">
    <property type="nucleotide sequence ID" value="NZ_JBHSRF010000119.1"/>
</dbReference>
<keyword evidence="1" id="KW-0812">Transmembrane</keyword>
<feature type="transmembrane region" description="Helical" evidence="1">
    <location>
        <begin position="33"/>
        <end position="52"/>
    </location>
</feature>
<keyword evidence="1" id="KW-0472">Membrane</keyword>
<comment type="caution">
    <text evidence="2">The sequence shown here is derived from an EMBL/GenBank/DDBJ whole genome shotgun (WGS) entry which is preliminary data.</text>
</comment>
<accession>A0ABW1NUX4</accession>
<reference evidence="3" key="1">
    <citation type="journal article" date="2019" name="Int. J. Syst. Evol. Microbiol.">
        <title>The Global Catalogue of Microorganisms (GCM) 10K type strain sequencing project: providing services to taxonomists for standard genome sequencing and annotation.</title>
        <authorList>
            <consortium name="The Broad Institute Genomics Platform"/>
            <consortium name="The Broad Institute Genome Sequencing Center for Infectious Disease"/>
            <person name="Wu L."/>
            <person name="Ma J."/>
        </authorList>
    </citation>
    <scope>NUCLEOTIDE SEQUENCE [LARGE SCALE GENOMIC DNA]</scope>
    <source>
        <strain evidence="3">JCM 30346</strain>
    </source>
</reference>
<dbReference type="EMBL" id="JBHSRF010000119">
    <property type="protein sequence ID" value="MFC6087174.1"/>
    <property type="molecule type" value="Genomic_DNA"/>
</dbReference>
<protein>
    <recommendedName>
        <fullName evidence="4">SRPBCC family protein</fullName>
    </recommendedName>
</protein>